<dbReference type="PANTHER" id="PTHR45663">
    <property type="entry name" value="GEO12009P1"/>
    <property type="match status" value="1"/>
</dbReference>
<gene>
    <name evidence="9" type="ORF">DB32_005861</name>
</gene>
<dbReference type="Pfam" id="PF00085">
    <property type="entry name" value="Thioredoxin"/>
    <property type="match status" value="1"/>
</dbReference>
<dbReference type="NCBIfam" id="TIGR01068">
    <property type="entry name" value="thioredoxin"/>
    <property type="match status" value="1"/>
</dbReference>
<dbReference type="SUPFAM" id="SSF52833">
    <property type="entry name" value="Thioredoxin-like"/>
    <property type="match status" value="1"/>
</dbReference>
<dbReference type="EMBL" id="CP011125">
    <property type="protein sequence ID" value="AKF08712.1"/>
    <property type="molecule type" value="Genomic_DNA"/>
</dbReference>
<dbReference type="InterPro" id="IPR013766">
    <property type="entry name" value="Thioredoxin_domain"/>
</dbReference>
<evidence type="ECO:0000313" key="10">
    <source>
        <dbReference type="Proteomes" id="UP000034883"/>
    </source>
</evidence>
<dbReference type="PRINTS" id="PR00421">
    <property type="entry name" value="THIOREDOXIN"/>
</dbReference>
<keyword evidence="3" id="KW-0479">Metal-binding</keyword>
<keyword evidence="4" id="KW-0249">Electron transport</keyword>
<dbReference type="InterPro" id="IPR005746">
    <property type="entry name" value="Thioredoxin"/>
</dbReference>
<reference evidence="9 10" key="1">
    <citation type="submission" date="2015-03" db="EMBL/GenBank/DDBJ databases">
        <title>Genome assembly of Sandaracinus amylolyticus DSM 53668.</title>
        <authorList>
            <person name="Sharma G."/>
            <person name="Subramanian S."/>
        </authorList>
    </citation>
    <scope>NUCLEOTIDE SEQUENCE [LARGE SCALE GENOMIC DNA]</scope>
    <source>
        <strain evidence="9 10">DSM 53668</strain>
    </source>
</reference>
<evidence type="ECO:0000313" key="9">
    <source>
        <dbReference type="EMBL" id="AKF08712.1"/>
    </source>
</evidence>
<protein>
    <recommendedName>
        <fullName evidence="7">Thioredoxin</fullName>
    </recommendedName>
</protein>
<dbReference type="GO" id="GO:0046872">
    <property type="term" value="F:metal ion binding"/>
    <property type="evidence" value="ECO:0007669"/>
    <property type="project" value="UniProtKB-KW"/>
</dbReference>
<evidence type="ECO:0000256" key="4">
    <source>
        <dbReference type="ARBA" id="ARBA00022982"/>
    </source>
</evidence>
<dbReference type="Gene3D" id="2.30.30.380">
    <property type="entry name" value="Zn-finger domain of Sec23/24"/>
    <property type="match status" value="1"/>
</dbReference>
<evidence type="ECO:0000256" key="6">
    <source>
        <dbReference type="ARBA" id="ARBA00023284"/>
    </source>
</evidence>
<keyword evidence="5" id="KW-1015">Disulfide bond</keyword>
<evidence type="ECO:0000256" key="7">
    <source>
        <dbReference type="NCBIfam" id="TIGR01068"/>
    </source>
</evidence>
<keyword evidence="2" id="KW-0813">Transport</keyword>
<dbReference type="AlphaFoldDB" id="A0A0F6W6G6"/>
<keyword evidence="10" id="KW-1185">Reference proteome</keyword>
<evidence type="ECO:0000256" key="1">
    <source>
        <dbReference type="ARBA" id="ARBA00008987"/>
    </source>
</evidence>
<dbReference type="PROSITE" id="PS00194">
    <property type="entry name" value="THIOREDOXIN_1"/>
    <property type="match status" value="1"/>
</dbReference>
<evidence type="ECO:0000256" key="3">
    <source>
        <dbReference type="ARBA" id="ARBA00022723"/>
    </source>
</evidence>
<feature type="domain" description="Thioredoxin" evidence="8">
    <location>
        <begin position="57"/>
        <end position="173"/>
    </location>
</feature>
<name>A0A0F6W6G6_9BACT</name>
<sequence>MTRASAGTPSASEHAGVLSASPVATCPIAAEVGPMIVDCPACGARNRVPATRVSDHPKCGRCKTPIAMTTPVEVGSAEDFDELVSSSPIPVLVDFWAAWCGPCRVVAPELEKLARSRAGRVVVAKLDTEAVPEVAARYGIRSIPTMILFRAGREEKRASGAMPAEQIALAVGV</sequence>
<dbReference type="Proteomes" id="UP000034883">
    <property type="component" value="Chromosome"/>
</dbReference>
<dbReference type="GO" id="GO:0005737">
    <property type="term" value="C:cytoplasm"/>
    <property type="evidence" value="ECO:0007669"/>
    <property type="project" value="TreeGrafter"/>
</dbReference>
<dbReference type="PANTHER" id="PTHR45663:SF11">
    <property type="entry name" value="GEO12009P1"/>
    <property type="match status" value="1"/>
</dbReference>
<dbReference type="InterPro" id="IPR036249">
    <property type="entry name" value="Thioredoxin-like_sf"/>
</dbReference>
<organism evidence="9 10">
    <name type="scientific">Sandaracinus amylolyticus</name>
    <dbReference type="NCBI Taxonomy" id="927083"/>
    <lineage>
        <taxon>Bacteria</taxon>
        <taxon>Pseudomonadati</taxon>
        <taxon>Myxococcota</taxon>
        <taxon>Polyangia</taxon>
        <taxon>Polyangiales</taxon>
        <taxon>Sandaracinaceae</taxon>
        <taxon>Sandaracinus</taxon>
    </lineage>
</organism>
<dbReference type="FunFam" id="3.40.30.10:FF:000001">
    <property type="entry name" value="Thioredoxin"/>
    <property type="match status" value="1"/>
</dbReference>
<evidence type="ECO:0000259" key="8">
    <source>
        <dbReference type="PROSITE" id="PS51352"/>
    </source>
</evidence>
<dbReference type="NCBIfam" id="NF008229">
    <property type="entry name" value="PRK10996.1"/>
    <property type="match status" value="1"/>
</dbReference>
<dbReference type="CDD" id="cd02947">
    <property type="entry name" value="TRX_family"/>
    <property type="match status" value="1"/>
</dbReference>
<dbReference type="KEGG" id="samy:DB32_005861"/>
<evidence type="ECO:0000256" key="2">
    <source>
        <dbReference type="ARBA" id="ARBA00022448"/>
    </source>
</evidence>
<keyword evidence="6" id="KW-0676">Redox-active center</keyword>
<dbReference type="Gene3D" id="3.40.30.10">
    <property type="entry name" value="Glutaredoxin"/>
    <property type="match status" value="1"/>
</dbReference>
<accession>A0A0F6W6G6</accession>
<dbReference type="PROSITE" id="PS51352">
    <property type="entry name" value="THIOREDOXIN_2"/>
    <property type="match status" value="1"/>
</dbReference>
<evidence type="ECO:0000256" key="5">
    <source>
        <dbReference type="ARBA" id="ARBA00023157"/>
    </source>
</evidence>
<dbReference type="Pfam" id="PF21352">
    <property type="entry name" value="Zn_ribbon_Thio2"/>
    <property type="match status" value="1"/>
</dbReference>
<dbReference type="GO" id="GO:0015035">
    <property type="term" value="F:protein-disulfide reductase activity"/>
    <property type="evidence" value="ECO:0007669"/>
    <property type="project" value="UniProtKB-UniRule"/>
</dbReference>
<dbReference type="InterPro" id="IPR017937">
    <property type="entry name" value="Thioredoxin_CS"/>
</dbReference>
<dbReference type="STRING" id="927083.DB32_005861"/>
<dbReference type="InterPro" id="IPR049299">
    <property type="entry name" value="Thio2_N"/>
</dbReference>
<comment type="similarity">
    <text evidence="1">Belongs to the thioredoxin family.</text>
</comment>
<proteinExistence type="inferred from homology"/>